<dbReference type="AlphaFoldDB" id="A0A0F9IMV7"/>
<proteinExistence type="predicted"/>
<organism evidence="1">
    <name type="scientific">marine sediment metagenome</name>
    <dbReference type="NCBI Taxonomy" id="412755"/>
    <lineage>
        <taxon>unclassified sequences</taxon>
        <taxon>metagenomes</taxon>
        <taxon>ecological metagenomes</taxon>
    </lineage>
</organism>
<evidence type="ECO:0000313" key="1">
    <source>
        <dbReference type="EMBL" id="KKL88562.1"/>
    </source>
</evidence>
<name>A0A0F9IMV7_9ZZZZ</name>
<gene>
    <name evidence="1" type="ORF">LCGC14_1923410</name>
</gene>
<accession>A0A0F9IMV7</accession>
<protein>
    <submittedName>
        <fullName evidence="1">Uncharacterized protein</fullName>
    </submittedName>
</protein>
<comment type="caution">
    <text evidence="1">The sequence shown here is derived from an EMBL/GenBank/DDBJ whole genome shotgun (WGS) entry which is preliminary data.</text>
</comment>
<reference evidence="1" key="1">
    <citation type="journal article" date="2015" name="Nature">
        <title>Complex archaea that bridge the gap between prokaryotes and eukaryotes.</title>
        <authorList>
            <person name="Spang A."/>
            <person name="Saw J.H."/>
            <person name="Jorgensen S.L."/>
            <person name="Zaremba-Niedzwiedzka K."/>
            <person name="Martijn J."/>
            <person name="Lind A.E."/>
            <person name="van Eijk R."/>
            <person name="Schleper C."/>
            <person name="Guy L."/>
            <person name="Ettema T.J."/>
        </authorList>
    </citation>
    <scope>NUCLEOTIDE SEQUENCE</scope>
</reference>
<dbReference type="EMBL" id="LAZR01020530">
    <property type="protein sequence ID" value="KKL88562.1"/>
    <property type="molecule type" value="Genomic_DNA"/>
</dbReference>
<sequence length="75" mass="8747">MTNLPSQKAGKNPNDKTSMQVSWGLKDLIFLKSTPRESEEETLWRIIGMKEISREDMKRIPPEYIEKLNQGKVKK</sequence>